<gene>
    <name evidence="7" type="ORF">EV662_104107</name>
</gene>
<dbReference type="GO" id="GO:0009396">
    <property type="term" value="P:folic acid-containing compound biosynthetic process"/>
    <property type="evidence" value="ECO:0007669"/>
    <property type="project" value="TreeGrafter"/>
</dbReference>
<sequence length="185" mass="19498">MSDDKAALRAAAQAARDGVHDPDRGAAATARLVEILAPHLGRPAAGYMPMRSEIDPLPAMAVLAARGPVGVPVILAHAAPLAFHLWTPTSAMRPGPFGARVPEAGVPMRPEVLIVPLLAFDRTGARLGYGGGFYDRTIEALRAHGPVLAIGFAYAVQEVARVPVEPTDQRLDAIVTEHEVIRVAV</sequence>
<feature type="binding site" evidence="4">
    <location>
        <position position="48"/>
    </location>
    <ligand>
        <name>substrate</name>
    </ligand>
</feature>
<dbReference type="GO" id="GO:0005524">
    <property type="term" value="F:ATP binding"/>
    <property type="evidence" value="ECO:0007669"/>
    <property type="project" value="UniProtKB-KW"/>
</dbReference>
<evidence type="ECO:0000256" key="2">
    <source>
        <dbReference type="ARBA" id="ARBA00022741"/>
    </source>
</evidence>
<dbReference type="GO" id="GO:0030272">
    <property type="term" value="F:5-formyltetrahydrofolate cyclo-ligase activity"/>
    <property type="evidence" value="ECO:0007669"/>
    <property type="project" value="UniProtKB-EC"/>
</dbReference>
<keyword evidence="3 4" id="KW-0067">ATP-binding</keyword>
<evidence type="ECO:0000256" key="1">
    <source>
        <dbReference type="ARBA" id="ARBA00010638"/>
    </source>
</evidence>
<comment type="caution">
    <text evidence="7">The sequence shown here is derived from an EMBL/GenBank/DDBJ whole genome shotgun (WGS) entry which is preliminary data.</text>
</comment>
<evidence type="ECO:0000313" key="7">
    <source>
        <dbReference type="EMBL" id="TCP41763.1"/>
    </source>
</evidence>
<evidence type="ECO:0000256" key="5">
    <source>
        <dbReference type="RuleBase" id="RU361279"/>
    </source>
</evidence>
<dbReference type="InterPro" id="IPR037171">
    <property type="entry name" value="NagB/RpiA_transferase-like"/>
</dbReference>
<feature type="region of interest" description="Disordered" evidence="6">
    <location>
        <begin position="1"/>
        <end position="23"/>
    </location>
</feature>
<protein>
    <recommendedName>
        <fullName evidence="5">5-formyltetrahydrofolate cyclo-ligase</fullName>
        <ecNumber evidence="5">6.3.3.2</ecNumber>
    </recommendedName>
</protein>
<feature type="binding site" evidence="4">
    <location>
        <begin position="5"/>
        <end position="9"/>
    </location>
    <ligand>
        <name>ATP</name>
        <dbReference type="ChEBI" id="CHEBI:30616"/>
    </ligand>
</feature>
<dbReference type="OrthoDB" id="9801938at2"/>
<dbReference type="PIRSF" id="PIRSF006806">
    <property type="entry name" value="FTHF_cligase"/>
    <property type="match status" value="1"/>
</dbReference>
<dbReference type="Proteomes" id="UP000294835">
    <property type="component" value="Unassembled WGS sequence"/>
</dbReference>
<dbReference type="InterPro" id="IPR024185">
    <property type="entry name" value="FTHF_cligase-like_sf"/>
</dbReference>
<dbReference type="Gene3D" id="3.40.50.10420">
    <property type="entry name" value="NagB/RpiA/CoA transferase-like"/>
    <property type="match status" value="1"/>
</dbReference>
<evidence type="ECO:0000256" key="4">
    <source>
        <dbReference type="PIRSR" id="PIRSR006806-1"/>
    </source>
</evidence>
<dbReference type="GO" id="GO:0035999">
    <property type="term" value="P:tetrahydrofolate interconversion"/>
    <property type="evidence" value="ECO:0007669"/>
    <property type="project" value="TreeGrafter"/>
</dbReference>
<dbReference type="NCBIfam" id="TIGR02727">
    <property type="entry name" value="MTHFS_bact"/>
    <property type="match status" value="1"/>
</dbReference>
<dbReference type="InterPro" id="IPR002698">
    <property type="entry name" value="FTHF_cligase"/>
</dbReference>
<proteinExistence type="inferred from homology"/>
<keyword evidence="2 4" id="KW-0547">Nucleotide-binding</keyword>
<feature type="binding site" evidence="4">
    <location>
        <begin position="126"/>
        <end position="134"/>
    </location>
    <ligand>
        <name>ATP</name>
        <dbReference type="ChEBI" id="CHEBI:30616"/>
    </ligand>
</feature>
<evidence type="ECO:0000313" key="8">
    <source>
        <dbReference type="Proteomes" id="UP000294835"/>
    </source>
</evidence>
<reference evidence="7 8" key="1">
    <citation type="submission" date="2019-03" db="EMBL/GenBank/DDBJ databases">
        <title>Genomic Encyclopedia of Type Strains, Phase IV (KMG-IV): sequencing the most valuable type-strain genomes for metagenomic binning, comparative biology and taxonomic classification.</title>
        <authorList>
            <person name="Goeker M."/>
        </authorList>
    </citation>
    <scope>NUCLEOTIDE SEQUENCE [LARGE SCALE GENOMIC DNA]</scope>
    <source>
        <strain evidence="7 8">DSM 18063</strain>
    </source>
</reference>
<dbReference type="Pfam" id="PF01812">
    <property type="entry name" value="5-FTHF_cyc-lig"/>
    <property type="match status" value="1"/>
</dbReference>
<comment type="similarity">
    <text evidence="1 5">Belongs to the 5-formyltetrahydrofolate cyclo-ligase family.</text>
</comment>
<organism evidence="7 8">
    <name type="scientific">Rhodovulum marinum</name>
    <dbReference type="NCBI Taxonomy" id="320662"/>
    <lineage>
        <taxon>Bacteria</taxon>
        <taxon>Pseudomonadati</taxon>
        <taxon>Pseudomonadota</taxon>
        <taxon>Alphaproteobacteria</taxon>
        <taxon>Rhodobacterales</taxon>
        <taxon>Paracoccaceae</taxon>
        <taxon>Rhodovulum</taxon>
    </lineage>
</organism>
<dbReference type="PANTHER" id="PTHR23407:SF1">
    <property type="entry name" value="5-FORMYLTETRAHYDROFOLATE CYCLO-LIGASE"/>
    <property type="match status" value="1"/>
</dbReference>
<dbReference type="RefSeq" id="WP_132461699.1">
    <property type="nucleotide sequence ID" value="NZ_SLXP01000004.1"/>
</dbReference>
<keyword evidence="8" id="KW-1185">Reference proteome</keyword>
<dbReference type="EMBL" id="SLXP01000004">
    <property type="protein sequence ID" value="TCP41763.1"/>
    <property type="molecule type" value="Genomic_DNA"/>
</dbReference>
<keyword evidence="7" id="KW-0436">Ligase</keyword>
<dbReference type="SUPFAM" id="SSF100950">
    <property type="entry name" value="NagB/RpiA/CoA transferase-like"/>
    <property type="match status" value="1"/>
</dbReference>
<name>A0A4R2PZP1_9RHOB</name>
<dbReference type="AlphaFoldDB" id="A0A4R2PZP1"/>
<keyword evidence="5" id="KW-0479">Metal-binding</keyword>
<comment type="cofactor">
    <cofactor evidence="5">
        <name>Mg(2+)</name>
        <dbReference type="ChEBI" id="CHEBI:18420"/>
    </cofactor>
</comment>
<dbReference type="GO" id="GO:0046872">
    <property type="term" value="F:metal ion binding"/>
    <property type="evidence" value="ECO:0007669"/>
    <property type="project" value="UniProtKB-KW"/>
</dbReference>
<keyword evidence="5" id="KW-0460">Magnesium</keyword>
<comment type="catalytic activity">
    <reaction evidence="5">
        <text>(6S)-5-formyl-5,6,7,8-tetrahydrofolate + ATP = (6R)-5,10-methenyltetrahydrofolate + ADP + phosphate</text>
        <dbReference type="Rhea" id="RHEA:10488"/>
        <dbReference type="ChEBI" id="CHEBI:30616"/>
        <dbReference type="ChEBI" id="CHEBI:43474"/>
        <dbReference type="ChEBI" id="CHEBI:57455"/>
        <dbReference type="ChEBI" id="CHEBI:57457"/>
        <dbReference type="ChEBI" id="CHEBI:456216"/>
        <dbReference type="EC" id="6.3.3.2"/>
    </reaction>
</comment>
<accession>A0A4R2PZP1</accession>
<evidence type="ECO:0000256" key="6">
    <source>
        <dbReference type="SAM" id="MobiDB-lite"/>
    </source>
</evidence>
<evidence type="ECO:0000256" key="3">
    <source>
        <dbReference type="ARBA" id="ARBA00022840"/>
    </source>
</evidence>
<dbReference type="EC" id="6.3.3.2" evidence="5"/>
<feature type="binding site" evidence="4">
    <location>
        <position position="53"/>
    </location>
    <ligand>
        <name>substrate</name>
    </ligand>
</feature>
<dbReference type="PANTHER" id="PTHR23407">
    <property type="entry name" value="ATPASE INHIBITOR/5-FORMYLTETRAHYDROFOLATE CYCLO-LIGASE"/>
    <property type="match status" value="1"/>
</dbReference>